<keyword evidence="2" id="KW-1185">Reference proteome</keyword>
<evidence type="ECO:0000313" key="1">
    <source>
        <dbReference type="EMBL" id="MBL1222143.1"/>
    </source>
</evidence>
<protein>
    <submittedName>
        <fullName evidence="1">Four helix bundle protein</fullName>
    </submittedName>
</protein>
<evidence type="ECO:0000313" key="2">
    <source>
        <dbReference type="Proteomes" id="UP000661696"/>
    </source>
</evidence>
<proteinExistence type="predicted"/>
<accession>A0ABS1QHR9</accession>
<dbReference type="EMBL" id="JAELVM010000002">
    <property type="protein sequence ID" value="MBL1222143.1"/>
    <property type="molecule type" value="Genomic_DNA"/>
</dbReference>
<dbReference type="PANTHER" id="PTHR38471:SF2">
    <property type="entry name" value="FOUR HELIX BUNDLE PROTEIN"/>
    <property type="match status" value="1"/>
</dbReference>
<dbReference type="Proteomes" id="UP000661696">
    <property type="component" value="Unassembled WGS sequence"/>
</dbReference>
<dbReference type="InterPro" id="IPR012657">
    <property type="entry name" value="23S_rRNA-intervening_sequence"/>
</dbReference>
<comment type="caution">
    <text evidence="1">The sequence shown here is derived from an EMBL/GenBank/DDBJ whole genome shotgun (WGS) entry which is preliminary data.</text>
</comment>
<dbReference type="PANTHER" id="PTHR38471">
    <property type="entry name" value="FOUR HELIX BUNDLE PROTEIN"/>
    <property type="match status" value="1"/>
</dbReference>
<reference evidence="1 2" key="1">
    <citation type="submission" date="2020-12" db="EMBL/GenBank/DDBJ databases">
        <title>Chryseobacterium endoalhailicus sp. nov., isolated from seed of leguminous plant.</title>
        <authorList>
            <person name="Zhang X."/>
        </authorList>
    </citation>
    <scope>NUCLEOTIDE SEQUENCE [LARGE SCALE GENOMIC DNA]</scope>
    <source>
        <strain evidence="1 2">L7</strain>
    </source>
</reference>
<organism evidence="1 2">
    <name type="scientific">Chryseobacterium endalhagicum</name>
    <dbReference type="NCBI Taxonomy" id="2797638"/>
    <lineage>
        <taxon>Bacteria</taxon>
        <taxon>Pseudomonadati</taxon>
        <taxon>Bacteroidota</taxon>
        <taxon>Flavobacteriia</taxon>
        <taxon>Flavobacteriales</taxon>
        <taxon>Weeksellaceae</taxon>
        <taxon>Chryseobacterium group</taxon>
        <taxon>Chryseobacterium</taxon>
    </lineage>
</organism>
<dbReference type="SUPFAM" id="SSF158446">
    <property type="entry name" value="IVS-encoded protein-like"/>
    <property type="match status" value="1"/>
</dbReference>
<dbReference type="NCBIfam" id="TIGR02436">
    <property type="entry name" value="four helix bundle protein"/>
    <property type="match status" value="1"/>
</dbReference>
<name>A0ABS1QHR9_9FLAO</name>
<dbReference type="CDD" id="cd16377">
    <property type="entry name" value="23S_rRNA_IVP_like"/>
    <property type="match status" value="1"/>
</dbReference>
<dbReference type="Pfam" id="PF05635">
    <property type="entry name" value="23S_rRNA_IVP"/>
    <property type="match status" value="1"/>
</dbReference>
<sequence length="138" mass="16246">MSVIKFHQDLKVFQKSFETAQEIYELSKSFPKEELYSLTDQIRRSSRSVSANISEAWGKRKYERSFIAKLTDSEGEARETQTWLQFALACEYINDEQFGKLHNEYNQIIGMLVIMIGQSEKWCSFSSLNKEDDHLYHD</sequence>
<dbReference type="RefSeq" id="WP_202092308.1">
    <property type="nucleotide sequence ID" value="NZ_JAELVM010000002.1"/>
</dbReference>
<gene>
    <name evidence="1" type="ORF">JET18_14925</name>
</gene>
<dbReference type="InterPro" id="IPR036583">
    <property type="entry name" value="23S_rRNA_IVS_sf"/>
</dbReference>
<dbReference type="Gene3D" id="1.20.1440.60">
    <property type="entry name" value="23S rRNA-intervening sequence"/>
    <property type="match status" value="1"/>
</dbReference>